<evidence type="ECO:0000313" key="2">
    <source>
        <dbReference type="EMBL" id="MBU3060160.1"/>
    </source>
</evidence>
<sequence length="69" mass="7130">MVLPTDKPVNRTARMGHGGDGRSARGLWAHTPVQRCPGHSSTSLALGSAATEGAVLMVPSLRSVTAPPR</sequence>
<dbReference type="Proteomes" id="UP000733379">
    <property type="component" value="Unassembled WGS sequence"/>
</dbReference>
<comment type="caution">
    <text evidence="2">The sequence shown here is derived from an EMBL/GenBank/DDBJ whole genome shotgun (WGS) entry which is preliminary data.</text>
</comment>
<organism evidence="2 3">
    <name type="scientific">Nocardia albiluteola</name>
    <dbReference type="NCBI Taxonomy" id="2842303"/>
    <lineage>
        <taxon>Bacteria</taxon>
        <taxon>Bacillati</taxon>
        <taxon>Actinomycetota</taxon>
        <taxon>Actinomycetes</taxon>
        <taxon>Mycobacteriales</taxon>
        <taxon>Nocardiaceae</taxon>
        <taxon>Nocardia</taxon>
    </lineage>
</organism>
<name>A0ABS6ATB6_9NOCA</name>
<evidence type="ECO:0000256" key="1">
    <source>
        <dbReference type="SAM" id="MobiDB-lite"/>
    </source>
</evidence>
<dbReference type="RefSeq" id="WP_215915068.1">
    <property type="nucleotide sequence ID" value="NZ_JAHKNI010000001.1"/>
</dbReference>
<protein>
    <submittedName>
        <fullName evidence="2">Uncharacterized protein</fullName>
    </submittedName>
</protein>
<feature type="region of interest" description="Disordered" evidence="1">
    <location>
        <begin position="1"/>
        <end position="26"/>
    </location>
</feature>
<reference evidence="2 3" key="1">
    <citation type="submission" date="2021-06" db="EMBL/GenBank/DDBJ databases">
        <title>Actinomycetes sequencing.</title>
        <authorList>
            <person name="Shan Q."/>
        </authorList>
    </citation>
    <scope>NUCLEOTIDE SEQUENCE [LARGE SCALE GENOMIC DNA]</scope>
    <source>
        <strain evidence="2 3">NEAU-G5</strain>
    </source>
</reference>
<dbReference type="EMBL" id="JAHKNI010000001">
    <property type="protein sequence ID" value="MBU3060160.1"/>
    <property type="molecule type" value="Genomic_DNA"/>
</dbReference>
<gene>
    <name evidence="2" type="ORF">KO481_01280</name>
</gene>
<proteinExistence type="predicted"/>
<accession>A0ABS6ATB6</accession>
<evidence type="ECO:0000313" key="3">
    <source>
        <dbReference type="Proteomes" id="UP000733379"/>
    </source>
</evidence>
<keyword evidence="3" id="KW-1185">Reference proteome</keyword>